<accession>A0ACC0W114</accession>
<evidence type="ECO:0000313" key="2">
    <source>
        <dbReference type="Proteomes" id="UP001163321"/>
    </source>
</evidence>
<comment type="caution">
    <text evidence="1">The sequence shown here is derived from an EMBL/GenBank/DDBJ whole genome shotgun (WGS) entry which is preliminary data.</text>
</comment>
<evidence type="ECO:0000313" key="1">
    <source>
        <dbReference type="EMBL" id="KAI9912026.1"/>
    </source>
</evidence>
<gene>
    <name evidence="1" type="ORF">PsorP6_009775</name>
</gene>
<dbReference type="Proteomes" id="UP001163321">
    <property type="component" value="Chromosome 5"/>
</dbReference>
<organism evidence="1 2">
    <name type="scientific">Peronosclerospora sorghi</name>
    <dbReference type="NCBI Taxonomy" id="230839"/>
    <lineage>
        <taxon>Eukaryota</taxon>
        <taxon>Sar</taxon>
        <taxon>Stramenopiles</taxon>
        <taxon>Oomycota</taxon>
        <taxon>Peronosporomycetes</taxon>
        <taxon>Peronosporales</taxon>
        <taxon>Peronosporaceae</taxon>
        <taxon>Peronosclerospora</taxon>
    </lineage>
</organism>
<keyword evidence="2" id="KW-1185">Reference proteome</keyword>
<proteinExistence type="predicted"/>
<sequence>MFSSQALLVLVEPLYTQLGWSAMQVSALKRLIQMPLTLSVVVGLLSDSYPIRGVRRKWYVVLGSILYAVAVFALAGISALHPRALPRHDALVVVALCLVSVASFGAMITSLCVQTRVIEYSQRESLRDRGTLQVSYLVFRRVVSLVTSVLSFLALGTDAAPTLSMSSCMTLVGVVSLAPVPLVLVYWHEDARDTRVAAPLTRQCHVLWKLMQQKAVWHVLACLACFSLFLTLEFRDATRVVRDWAGATSDPPVLVHASHDVVRIGLLLVWRAVFLNRLWPLVFAVAPACQIVPSLVGSLLVTFDVVRNRYVYRVLDALTYVAKGLQLLLPLVPVTEIVPAGSEGAIVGLTLTLQQCLDLFVETQAAQGVFRGAYDASKQEDDGGETWGTETATTRARWDLVLALLLNYALNALAAVGLWFLPSQKWDAQHVRMYGGFTAGASGALVALCLLLLLYALVVAVLTLEPATACLAVVGGSGC</sequence>
<protein>
    <submittedName>
        <fullName evidence="1">Uncharacterized protein</fullName>
    </submittedName>
</protein>
<name>A0ACC0W114_9STRA</name>
<reference evidence="1 2" key="1">
    <citation type="journal article" date="2022" name="bioRxiv">
        <title>The genome of the oomycete Peronosclerospora sorghi, a cosmopolitan pathogen of maize and sorghum, is inflated with dispersed pseudogenes.</title>
        <authorList>
            <person name="Fletcher K."/>
            <person name="Martin F."/>
            <person name="Isakeit T."/>
            <person name="Cavanaugh K."/>
            <person name="Magill C."/>
            <person name="Michelmore R."/>
        </authorList>
    </citation>
    <scope>NUCLEOTIDE SEQUENCE [LARGE SCALE GENOMIC DNA]</scope>
    <source>
        <strain evidence="1">P6</strain>
    </source>
</reference>
<dbReference type="EMBL" id="CM047584">
    <property type="protein sequence ID" value="KAI9912026.1"/>
    <property type="molecule type" value="Genomic_DNA"/>
</dbReference>